<dbReference type="EMBL" id="CAJVQB010033410">
    <property type="protein sequence ID" value="CAG8819734.1"/>
    <property type="molecule type" value="Genomic_DNA"/>
</dbReference>
<accession>A0ABN7W7G2</accession>
<protein>
    <submittedName>
        <fullName evidence="1">16465_t:CDS:1</fullName>
    </submittedName>
</protein>
<keyword evidence="2" id="KW-1185">Reference proteome</keyword>
<dbReference type="Proteomes" id="UP000789901">
    <property type="component" value="Unassembled WGS sequence"/>
</dbReference>
<comment type="caution">
    <text evidence="1">The sequence shown here is derived from an EMBL/GenBank/DDBJ whole genome shotgun (WGS) entry which is preliminary data.</text>
</comment>
<dbReference type="Gene3D" id="3.30.1380.20">
    <property type="entry name" value="Trafficking protein particle complex subunit 3"/>
    <property type="match status" value="1"/>
</dbReference>
<evidence type="ECO:0000313" key="2">
    <source>
        <dbReference type="Proteomes" id="UP000789901"/>
    </source>
</evidence>
<gene>
    <name evidence="1" type="ORF">GMARGA_LOCUS27385</name>
</gene>
<feature type="non-terminal residue" evidence="1">
    <location>
        <position position="41"/>
    </location>
</feature>
<evidence type="ECO:0000313" key="1">
    <source>
        <dbReference type="EMBL" id="CAG8819734.1"/>
    </source>
</evidence>
<name>A0ABN7W7G2_GIGMA</name>
<sequence>MVQMLVEVNFVSDVLREDDQTKIRVKLIRYFEEEALQRLGL</sequence>
<reference evidence="1 2" key="1">
    <citation type="submission" date="2021-06" db="EMBL/GenBank/DDBJ databases">
        <authorList>
            <person name="Kallberg Y."/>
            <person name="Tangrot J."/>
            <person name="Rosling A."/>
        </authorList>
    </citation>
    <scope>NUCLEOTIDE SEQUENCE [LARGE SCALE GENOMIC DNA]</scope>
    <source>
        <strain evidence="1 2">120-4 pot B 10/14</strain>
    </source>
</reference>
<proteinExistence type="predicted"/>
<organism evidence="1 2">
    <name type="scientific">Gigaspora margarita</name>
    <dbReference type="NCBI Taxonomy" id="4874"/>
    <lineage>
        <taxon>Eukaryota</taxon>
        <taxon>Fungi</taxon>
        <taxon>Fungi incertae sedis</taxon>
        <taxon>Mucoromycota</taxon>
        <taxon>Glomeromycotina</taxon>
        <taxon>Glomeromycetes</taxon>
        <taxon>Diversisporales</taxon>
        <taxon>Gigasporaceae</taxon>
        <taxon>Gigaspora</taxon>
    </lineage>
</organism>